<organism evidence="3 4">
    <name type="scientific">Sphingomonas psychrolutea</name>
    <dbReference type="NCBI Taxonomy" id="1259676"/>
    <lineage>
        <taxon>Bacteria</taxon>
        <taxon>Pseudomonadati</taxon>
        <taxon>Pseudomonadota</taxon>
        <taxon>Alphaproteobacteria</taxon>
        <taxon>Sphingomonadales</taxon>
        <taxon>Sphingomonadaceae</taxon>
        <taxon>Sphingomonas</taxon>
    </lineage>
</organism>
<feature type="chain" id="PRO_5046848918" description="Lipoprotein" evidence="2">
    <location>
        <begin position="25"/>
        <end position="94"/>
    </location>
</feature>
<sequence>MIRKTLLATTLLLPVLSGGCVAKAAFDVVTLPVKAAGKAVDWTTTSQSEADRNYGKKMRKAEEREGAERKQWEKECRQHKRNDCDRYEGYRARD</sequence>
<dbReference type="EMBL" id="BMDW01000018">
    <property type="protein sequence ID" value="GGA55555.1"/>
    <property type="molecule type" value="Genomic_DNA"/>
</dbReference>
<dbReference type="PROSITE" id="PS51257">
    <property type="entry name" value="PROKAR_LIPOPROTEIN"/>
    <property type="match status" value="1"/>
</dbReference>
<evidence type="ECO:0008006" key="5">
    <source>
        <dbReference type="Google" id="ProtNLM"/>
    </source>
</evidence>
<dbReference type="RefSeq" id="WP_188448434.1">
    <property type="nucleotide sequence ID" value="NZ_BMDW01000018.1"/>
</dbReference>
<comment type="caution">
    <text evidence="3">The sequence shown here is derived from an EMBL/GenBank/DDBJ whole genome shotgun (WGS) entry which is preliminary data.</text>
</comment>
<feature type="compositionally biased region" description="Basic and acidic residues" evidence="1">
    <location>
        <begin position="49"/>
        <end position="80"/>
    </location>
</feature>
<gene>
    <name evidence="3" type="ORF">GCM10011395_27470</name>
</gene>
<proteinExistence type="predicted"/>
<dbReference type="Proteomes" id="UP000618591">
    <property type="component" value="Unassembled WGS sequence"/>
</dbReference>
<keyword evidence="4" id="KW-1185">Reference proteome</keyword>
<protein>
    <recommendedName>
        <fullName evidence="5">Lipoprotein</fullName>
    </recommendedName>
</protein>
<evidence type="ECO:0000313" key="4">
    <source>
        <dbReference type="Proteomes" id="UP000618591"/>
    </source>
</evidence>
<name>A0ABQ1H1J1_9SPHN</name>
<keyword evidence="2" id="KW-0732">Signal</keyword>
<evidence type="ECO:0000256" key="2">
    <source>
        <dbReference type="SAM" id="SignalP"/>
    </source>
</evidence>
<accession>A0ABQ1H1J1</accession>
<evidence type="ECO:0000313" key="3">
    <source>
        <dbReference type="EMBL" id="GGA55555.1"/>
    </source>
</evidence>
<evidence type="ECO:0000256" key="1">
    <source>
        <dbReference type="SAM" id="MobiDB-lite"/>
    </source>
</evidence>
<feature type="region of interest" description="Disordered" evidence="1">
    <location>
        <begin position="41"/>
        <end position="80"/>
    </location>
</feature>
<feature type="signal peptide" evidence="2">
    <location>
        <begin position="1"/>
        <end position="24"/>
    </location>
</feature>
<reference evidence="4" key="1">
    <citation type="journal article" date="2019" name="Int. J. Syst. Evol. Microbiol.">
        <title>The Global Catalogue of Microorganisms (GCM) 10K type strain sequencing project: providing services to taxonomists for standard genome sequencing and annotation.</title>
        <authorList>
            <consortium name="The Broad Institute Genomics Platform"/>
            <consortium name="The Broad Institute Genome Sequencing Center for Infectious Disease"/>
            <person name="Wu L."/>
            <person name="Ma J."/>
        </authorList>
    </citation>
    <scope>NUCLEOTIDE SEQUENCE [LARGE SCALE GENOMIC DNA]</scope>
    <source>
        <strain evidence="4">CGMCC 1.10106</strain>
    </source>
</reference>